<proteinExistence type="predicted"/>
<protein>
    <submittedName>
        <fullName evidence="1">MBL fold metallo-hydrolase</fullName>
    </submittedName>
</protein>
<dbReference type="Proteomes" id="UP001232493">
    <property type="component" value="Chromosome"/>
</dbReference>
<name>A0ABY8PTC5_9BACT</name>
<dbReference type="PANTHER" id="PTHR42967">
    <property type="entry name" value="METAL DEPENDENT HYDROLASE"/>
    <property type="match status" value="1"/>
</dbReference>
<keyword evidence="2" id="KW-1185">Reference proteome</keyword>
<dbReference type="PANTHER" id="PTHR42967:SF1">
    <property type="entry name" value="MBL FOLD METALLO-HYDROLASE"/>
    <property type="match status" value="1"/>
</dbReference>
<dbReference type="EMBL" id="CP069362">
    <property type="protein sequence ID" value="WGS65878.1"/>
    <property type="molecule type" value="Genomic_DNA"/>
</dbReference>
<dbReference type="SUPFAM" id="SSF56281">
    <property type="entry name" value="Metallo-hydrolase/oxidoreductase"/>
    <property type="match status" value="1"/>
</dbReference>
<reference evidence="1 2" key="1">
    <citation type="submission" date="2021-02" db="EMBL/GenBank/DDBJ databases">
        <title>Characterization of Marinitoga sp. nov. str. BP5-C20A.</title>
        <authorList>
            <person name="Erauso G."/>
            <person name="Postec A."/>
        </authorList>
    </citation>
    <scope>NUCLEOTIDE SEQUENCE [LARGE SCALE GENOMIC DNA]</scope>
    <source>
        <strain evidence="1 2">BP5-C20A</strain>
    </source>
</reference>
<dbReference type="InterPro" id="IPR036866">
    <property type="entry name" value="RibonucZ/Hydroxyglut_hydro"/>
</dbReference>
<dbReference type="Gene3D" id="3.60.15.10">
    <property type="entry name" value="Ribonuclease Z/Hydroxyacylglutathione hydrolase-like"/>
    <property type="match status" value="1"/>
</dbReference>
<accession>A0ABY8PTC5</accession>
<dbReference type="RefSeq" id="WP_281000731.1">
    <property type="nucleotide sequence ID" value="NZ_CP069362.1"/>
</dbReference>
<dbReference type="Pfam" id="PF13483">
    <property type="entry name" value="Lactamase_B_3"/>
    <property type="match status" value="1"/>
</dbReference>
<sequence length="212" mass="24238">MKIKWFGHSCFGIEYLNVKILTDPFNETVGYPLPDYQPDIITESHQHFDHNAHHLIRGNYVLINTPGKHLSKGVKITGLKTYHDKVKGHDRGENIIFKFKFSDGLTIAHCGDLGHIPDDKTIEELKDVNILMIPVGGYYTIDADEAKQIIDKLNPKIIIPMHFKTKYIKFPISSVENFTKLMMRTVTNVGKEYIISKEEINISGSKILLFNI</sequence>
<gene>
    <name evidence="1" type="ORF">JRV97_04825</name>
</gene>
<organism evidence="1 2">
    <name type="scientific">Marinitoga aeolica</name>
    <dbReference type="NCBI Taxonomy" id="2809031"/>
    <lineage>
        <taxon>Bacteria</taxon>
        <taxon>Thermotogati</taxon>
        <taxon>Thermotogota</taxon>
        <taxon>Thermotogae</taxon>
        <taxon>Petrotogales</taxon>
        <taxon>Petrotogaceae</taxon>
        <taxon>Marinitoga</taxon>
    </lineage>
</organism>
<evidence type="ECO:0000313" key="1">
    <source>
        <dbReference type="EMBL" id="WGS65878.1"/>
    </source>
</evidence>
<evidence type="ECO:0000313" key="2">
    <source>
        <dbReference type="Proteomes" id="UP001232493"/>
    </source>
</evidence>